<organism evidence="7 8">
    <name type="scientific">Planococcus halocryophilus</name>
    <dbReference type="NCBI Taxonomy" id="1215089"/>
    <lineage>
        <taxon>Bacteria</taxon>
        <taxon>Bacillati</taxon>
        <taxon>Bacillota</taxon>
        <taxon>Bacilli</taxon>
        <taxon>Bacillales</taxon>
        <taxon>Caryophanaceae</taxon>
        <taxon>Planococcus</taxon>
    </lineage>
</organism>
<dbReference type="STRING" id="1215089.BBI08_06885"/>
<sequence length="213" mass="23732">MNVILIAGGPAVELPDFSLFPNAIYIGVDSGTLTLLERDIHPNAAVGDFDSVTAGDYEKIRMAFPDLARLPSEKDQSDTELGLERAMTYHPQQVILAGVTGGRLDHYMSVLHIVYHYQQKFPETRFLIINNQNQIRFLSPGIHELVKDARYRYVSFYPFAEEVQGLTLSGFKYPVTNENLPFGTTRFVSNELVGCGSVEITSGYCLMVESSDA</sequence>
<accession>A0A1C7DQ45</accession>
<evidence type="ECO:0000256" key="1">
    <source>
        <dbReference type="ARBA" id="ARBA00022679"/>
    </source>
</evidence>
<reference evidence="8" key="1">
    <citation type="submission" date="2016-07" db="EMBL/GenBank/DDBJ databases">
        <authorList>
            <person name="See-Too W.S."/>
        </authorList>
    </citation>
    <scope>NUCLEOTIDE SEQUENCE [LARGE SCALE GENOMIC DNA]</scope>
    <source>
        <strain evidence="8">DSM 24743</strain>
    </source>
</reference>
<dbReference type="NCBIfam" id="TIGR01378">
    <property type="entry name" value="thi_PPkinase"/>
    <property type="match status" value="1"/>
</dbReference>
<keyword evidence="3 7" id="KW-0418">Kinase</keyword>
<dbReference type="SMART" id="SM00983">
    <property type="entry name" value="TPK_B1_binding"/>
    <property type="match status" value="1"/>
</dbReference>
<reference evidence="8" key="2">
    <citation type="submission" date="2016-10" db="EMBL/GenBank/DDBJ databases">
        <authorList>
            <person name="See-Too W.S."/>
        </authorList>
    </citation>
    <scope>NUCLEOTIDE SEQUENCE [LARGE SCALE GENOMIC DNA]</scope>
    <source>
        <strain evidence="8">DSM 24743</strain>
    </source>
</reference>
<dbReference type="Pfam" id="PF04265">
    <property type="entry name" value="TPK_B1_binding"/>
    <property type="match status" value="1"/>
</dbReference>
<dbReference type="GO" id="GO:0009229">
    <property type="term" value="P:thiamine diphosphate biosynthetic process"/>
    <property type="evidence" value="ECO:0007669"/>
    <property type="project" value="InterPro"/>
</dbReference>
<dbReference type="AlphaFoldDB" id="A0A1C7DQ45"/>
<dbReference type="SUPFAM" id="SSF63862">
    <property type="entry name" value="Thiamin pyrophosphokinase, substrate-binding domain"/>
    <property type="match status" value="1"/>
</dbReference>
<dbReference type="GO" id="GO:0030975">
    <property type="term" value="F:thiamine binding"/>
    <property type="evidence" value="ECO:0007669"/>
    <property type="project" value="InterPro"/>
</dbReference>
<name>A0A1C7DQ45_9BACL</name>
<gene>
    <name evidence="7" type="ORF">BBI08_06885</name>
</gene>
<proteinExistence type="predicted"/>
<dbReference type="GO" id="GO:0005524">
    <property type="term" value="F:ATP binding"/>
    <property type="evidence" value="ECO:0007669"/>
    <property type="project" value="UniProtKB-KW"/>
</dbReference>
<dbReference type="RefSeq" id="WP_008497974.1">
    <property type="nucleotide sequence ID" value="NZ_CP016537.2"/>
</dbReference>
<dbReference type="CDD" id="cd07995">
    <property type="entry name" value="TPK"/>
    <property type="match status" value="1"/>
</dbReference>
<dbReference type="Pfam" id="PF04263">
    <property type="entry name" value="TPK_catalytic"/>
    <property type="match status" value="1"/>
</dbReference>
<evidence type="ECO:0000256" key="5">
    <source>
        <dbReference type="NCBIfam" id="TIGR01378"/>
    </source>
</evidence>
<dbReference type="InterPro" id="IPR007373">
    <property type="entry name" value="Thiamin_PyroPKinase_B1-bd"/>
</dbReference>
<dbReference type="InterPro" id="IPR036759">
    <property type="entry name" value="TPK_catalytic_sf"/>
</dbReference>
<dbReference type="OrthoDB" id="9804377at2"/>
<dbReference type="GO" id="GO:0016301">
    <property type="term" value="F:kinase activity"/>
    <property type="evidence" value="ECO:0007669"/>
    <property type="project" value="UniProtKB-KW"/>
</dbReference>
<evidence type="ECO:0000256" key="4">
    <source>
        <dbReference type="ARBA" id="ARBA00022840"/>
    </source>
</evidence>
<keyword evidence="2" id="KW-0547">Nucleotide-binding</keyword>
<dbReference type="PANTHER" id="PTHR41299:SF1">
    <property type="entry name" value="THIAMINE PYROPHOSPHOKINASE"/>
    <property type="match status" value="1"/>
</dbReference>
<keyword evidence="8" id="KW-1185">Reference proteome</keyword>
<dbReference type="EC" id="2.7.6.2" evidence="5"/>
<dbReference type="SUPFAM" id="SSF63999">
    <property type="entry name" value="Thiamin pyrophosphokinase, catalytic domain"/>
    <property type="match status" value="1"/>
</dbReference>
<evidence type="ECO:0000256" key="3">
    <source>
        <dbReference type="ARBA" id="ARBA00022777"/>
    </source>
</evidence>
<keyword evidence="4" id="KW-0067">ATP-binding</keyword>
<dbReference type="KEGG" id="phc:BBI08_06885"/>
<dbReference type="InterPro" id="IPR006282">
    <property type="entry name" value="Thi_PPkinase"/>
</dbReference>
<keyword evidence="1" id="KW-0808">Transferase</keyword>
<evidence type="ECO:0000313" key="7">
    <source>
        <dbReference type="EMBL" id="ANU13585.1"/>
    </source>
</evidence>
<protein>
    <recommendedName>
        <fullName evidence="5">Thiamine diphosphokinase</fullName>
        <ecNumber evidence="5">2.7.6.2</ecNumber>
    </recommendedName>
</protein>
<dbReference type="GO" id="GO:0006772">
    <property type="term" value="P:thiamine metabolic process"/>
    <property type="evidence" value="ECO:0007669"/>
    <property type="project" value="UniProtKB-UniRule"/>
</dbReference>
<evidence type="ECO:0000313" key="8">
    <source>
        <dbReference type="Proteomes" id="UP000092687"/>
    </source>
</evidence>
<dbReference type="InterPro" id="IPR007371">
    <property type="entry name" value="TPK_catalytic"/>
</dbReference>
<dbReference type="InterPro" id="IPR036371">
    <property type="entry name" value="TPK_B1-bd_sf"/>
</dbReference>
<dbReference type="GO" id="GO:0004788">
    <property type="term" value="F:thiamine diphosphokinase activity"/>
    <property type="evidence" value="ECO:0007669"/>
    <property type="project" value="UniProtKB-UniRule"/>
</dbReference>
<feature type="domain" description="Thiamin pyrophosphokinase thiamin-binding" evidence="6">
    <location>
        <begin position="141"/>
        <end position="206"/>
    </location>
</feature>
<dbReference type="InterPro" id="IPR053149">
    <property type="entry name" value="TPK"/>
</dbReference>
<evidence type="ECO:0000256" key="2">
    <source>
        <dbReference type="ARBA" id="ARBA00022741"/>
    </source>
</evidence>
<dbReference type="PANTHER" id="PTHR41299">
    <property type="entry name" value="THIAMINE PYROPHOSPHOKINASE"/>
    <property type="match status" value="1"/>
</dbReference>
<dbReference type="Proteomes" id="UP000092687">
    <property type="component" value="Chromosome"/>
</dbReference>
<dbReference type="EMBL" id="CP016537">
    <property type="protein sequence ID" value="ANU13585.1"/>
    <property type="molecule type" value="Genomic_DNA"/>
</dbReference>
<evidence type="ECO:0000259" key="6">
    <source>
        <dbReference type="SMART" id="SM00983"/>
    </source>
</evidence>
<dbReference type="Gene3D" id="3.40.50.10240">
    <property type="entry name" value="Thiamin pyrophosphokinase, catalytic domain"/>
    <property type="match status" value="1"/>
</dbReference>